<reference evidence="3" key="2">
    <citation type="submission" date="2020-09" db="EMBL/GenBank/DDBJ databases">
        <authorList>
            <person name="Sun Q."/>
            <person name="Ohkuma M."/>
        </authorList>
    </citation>
    <scope>NUCLEOTIDE SEQUENCE</scope>
    <source>
        <strain evidence="3">JCM 13306</strain>
    </source>
</reference>
<dbReference type="Proteomes" id="UP000623958">
    <property type="component" value="Unassembled WGS sequence"/>
</dbReference>
<feature type="region of interest" description="Disordered" evidence="1">
    <location>
        <begin position="103"/>
        <end position="126"/>
    </location>
</feature>
<proteinExistence type="predicted"/>
<protein>
    <recommendedName>
        <fullName evidence="5">Copper homeostasis protein</fullName>
    </recommendedName>
</protein>
<reference evidence="3" key="1">
    <citation type="journal article" date="2014" name="Int. J. Syst. Evol. Microbiol.">
        <title>Complete genome sequence of Corynebacterium casei LMG S-19264T (=DSM 44701T), isolated from a smear-ripened cheese.</title>
        <authorList>
            <consortium name="US DOE Joint Genome Institute (JGI-PGF)"/>
            <person name="Walter F."/>
            <person name="Albersmeier A."/>
            <person name="Kalinowski J."/>
            <person name="Ruckert C."/>
        </authorList>
    </citation>
    <scope>NUCLEOTIDE SEQUENCE</scope>
    <source>
        <strain evidence="3">JCM 13306</strain>
    </source>
</reference>
<evidence type="ECO:0000256" key="1">
    <source>
        <dbReference type="SAM" id="MobiDB-lite"/>
    </source>
</evidence>
<dbReference type="NCBIfam" id="NF033807">
    <property type="entry name" value="CopL_fam"/>
    <property type="match status" value="1"/>
</dbReference>
<evidence type="ECO:0000256" key="2">
    <source>
        <dbReference type="SAM" id="SignalP"/>
    </source>
</evidence>
<feature type="chain" id="PRO_5037502390" description="Copper homeostasis protein" evidence="2">
    <location>
        <begin position="25"/>
        <end position="126"/>
    </location>
</feature>
<dbReference type="AlphaFoldDB" id="A0A919FA40"/>
<feature type="compositionally biased region" description="Low complexity" evidence="1">
    <location>
        <begin position="52"/>
        <end position="66"/>
    </location>
</feature>
<feature type="signal peptide" evidence="2">
    <location>
        <begin position="1"/>
        <end position="24"/>
    </location>
</feature>
<feature type="compositionally biased region" description="Pro residues" evidence="1">
    <location>
        <begin position="117"/>
        <end position="126"/>
    </location>
</feature>
<organism evidence="3 4">
    <name type="scientific">Xanthomonas boreopolis</name>
    <dbReference type="NCBI Taxonomy" id="86183"/>
    <lineage>
        <taxon>Bacteria</taxon>
        <taxon>Pseudomonadati</taxon>
        <taxon>Pseudomonadota</taxon>
        <taxon>Gammaproteobacteria</taxon>
        <taxon>Lysobacterales</taxon>
        <taxon>Lysobacteraceae</taxon>
        <taxon>Xanthomonas</taxon>
    </lineage>
</organism>
<sequence>MAPILLRLLLCLCLVANTTAGAWAATGMAMPPPAEAPGAPCHDAAMPGMAAMADDHAPAAPHQAAGQKHDSCCKSGSCDCLQHCSATLALPASIRLPAASASQPSWVLHDRHGDPAPYRPIRPPIA</sequence>
<dbReference type="InterPro" id="IPR048034">
    <property type="entry name" value="CopL-like"/>
</dbReference>
<accession>A0A919FA40</accession>
<keyword evidence="4" id="KW-1185">Reference proteome</keyword>
<evidence type="ECO:0000313" key="3">
    <source>
        <dbReference type="EMBL" id="GHH57950.1"/>
    </source>
</evidence>
<keyword evidence="2" id="KW-0732">Signal</keyword>
<dbReference type="EMBL" id="BNBA01000028">
    <property type="protein sequence ID" value="GHH57950.1"/>
    <property type="molecule type" value="Genomic_DNA"/>
</dbReference>
<gene>
    <name evidence="3" type="ORF">GCM10009090_29850</name>
</gene>
<name>A0A919FA40_9XANT</name>
<evidence type="ECO:0008006" key="5">
    <source>
        <dbReference type="Google" id="ProtNLM"/>
    </source>
</evidence>
<comment type="caution">
    <text evidence="3">The sequence shown here is derived from an EMBL/GenBank/DDBJ whole genome shotgun (WGS) entry which is preliminary data.</text>
</comment>
<dbReference type="RefSeq" id="WP_140727125.1">
    <property type="nucleotide sequence ID" value="NZ_BNBA01000028.1"/>
</dbReference>
<feature type="region of interest" description="Disordered" evidence="1">
    <location>
        <begin position="52"/>
        <end position="74"/>
    </location>
</feature>
<evidence type="ECO:0000313" key="4">
    <source>
        <dbReference type="Proteomes" id="UP000623958"/>
    </source>
</evidence>